<name>A0A4U5N1G9_STECR</name>
<gene>
    <name evidence="1" type="ORF">L596_017371</name>
</gene>
<evidence type="ECO:0000313" key="1">
    <source>
        <dbReference type="EMBL" id="TKR76197.1"/>
    </source>
</evidence>
<dbReference type="Proteomes" id="UP000298663">
    <property type="component" value="Unassembled WGS sequence"/>
</dbReference>
<sequence>MQKQMQEKLKMGKKYNIFAKDKNEIVSWATELFQTLLKPFSSIKNSDVFLVTYSEDWEQCTQMPSEEKMESALCLVDEKFSEKQKAISNVYKTIQNWALAAKKIKVDKCLKDFVANHKNAFEAANLDPEEVNAACLSELEYIGITKPFGPSDSTSIKLLHLPELE</sequence>
<organism evidence="1 2">
    <name type="scientific">Steinernema carpocapsae</name>
    <name type="common">Entomopathogenic nematode</name>
    <dbReference type="NCBI Taxonomy" id="34508"/>
    <lineage>
        <taxon>Eukaryota</taxon>
        <taxon>Metazoa</taxon>
        <taxon>Ecdysozoa</taxon>
        <taxon>Nematoda</taxon>
        <taxon>Chromadorea</taxon>
        <taxon>Rhabditida</taxon>
        <taxon>Tylenchina</taxon>
        <taxon>Panagrolaimomorpha</taxon>
        <taxon>Strongyloidoidea</taxon>
        <taxon>Steinernematidae</taxon>
        <taxon>Steinernema</taxon>
    </lineage>
</organism>
<accession>A0A4U5N1G9</accession>
<dbReference type="EMBL" id="AZBU02000005">
    <property type="protein sequence ID" value="TKR76197.1"/>
    <property type="molecule type" value="Genomic_DNA"/>
</dbReference>
<protein>
    <submittedName>
        <fullName evidence="1">Uncharacterized protein</fullName>
    </submittedName>
</protein>
<keyword evidence="2" id="KW-1185">Reference proteome</keyword>
<comment type="caution">
    <text evidence="1">The sequence shown here is derived from an EMBL/GenBank/DDBJ whole genome shotgun (WGS) entry which is preliminary data.</text>
</comment>
<dbReference type="AlphaFoldDB" id="A0A4U5N1G9"/>
<reference evidence="1 2" key="1">
    <citation type="journal article" date="2015" name="Genome Biol.">
        <title>Comparative genomics of Steinernema reveals deeply conserved gene regulatory networks.</title>
        <authorList>
            <person name="Dillman A.R."/>
            <person name="Macchietto M."/>
            <person name="Porter C.F."/>
            <person name="Rogers A."/>
            <person name="Williams B."/>
            <person name="Antoshechkin I."/>
            <person name="Lee M.M."/>
            <person name="Goodwin Z."/>
            <person name="Lu X."/>
            <person name="Lewis E.E."/>
            <person name="Goodrich-Blair H."/>
            <person name="Stock S.P."/>
            <person name="Adams B.J."/>
            <person name="Sternberg P.W."/>
            <person name="Mortazavi A."/>
        </authorList>
    </citation>
    <scope>NUCLEOTIDE SEQUENCE [LARGE SCALE GENOMIC DNA]</scope>
    <source>
        <strain evidence="1 2">ALL</strain>
    </source>
</reference>
<reference evidence="1 2" key="2">
    <citation type="journal article" date="2019" name="G3 (Bethesda)">
        <title>Hybrid Assembly of the Genome of the Entomopathogenic Nematode Steinernema carpocapsae Identifies the X-Chromosome.</title>
        <authorList>
            <person name="Serra L."/>
            <person name="Macchietto M."/>
            <person name="Macias-Munoz A."/>
            <person name="McGill C.J."/>
            <person name="Rodriguez I.M."/>
            <person name="Rodriguez B."/>
            <person name="Murad R."/>
            <person name="Mortazavi A."/>
        </authorList>
    </citation>
    <scope>NUCLEOTIDE SEQUENCE [LARGE SCALE GENOMIC DNA]</scope>
    <source>
        <strain evidence="1 2">ALL</strain>
    </source>
</reference>
<evidence type="ECO:0000313" key="2">
    <source>
        <dbReference type="Proteomes" id="UP000298663"/>
    </source>
</evidence>
<proteinExistence type="predicted"/>